<dbReference type="Pfam" id="PF20152">
    <property type="entry name" value="DUF6534"/>
    <property type="match status" value="1"/>
</dbReference>
<dbReference type="Proteomes" id="UP001295794">
    <property type="component" value="Unassembled WGS sequence"/>
</dbReference>
<feature type="transmembrane region" description="Helical" evidence="1">
    <location>
        <begin position="242"/>
        <end position="263"/>
    </location>
</feature>
<keyword evidence="4" id="KW-1185">Reference proteome</keyword>
<feature type="domain" description="DUF6534" evidence="2">
    <location>
        <begin position="175"/>
        <end position="265"/>
    </location>
</feature>
<feature type="transmembrane region" description="Helical" evidence="1">
    <location>
        <begin position="163"/>
        <end position="190"/>
    </location>
</feature>
<feature type="transmembrane region" description="Helical" evidence="1">
    <location>
        <begin position="12"/>
        <end position="40"/>
    </location>
</feature>
<keyword evidence="1" id="KW-1133">Transmembrane helix</keyword>
<feature type="transmembrane region" description="Helical" evidence="1">
    <location>
        <begin position="52"/>
        <end position="77"/>
    </location>
</feature>
<dbReference type="InterPro" id="IPR045339">
    <property type="entry name" value="DUF6534"/>
</dbReference>
<protein>
    <recommendedName>
        <fullName evidence="2">DUF6534 domain-containing protein</fullName>
    </recommendedName>
</protein>
<feature type="transmembrane region" description="Helical" evidence="1">
    <location>
        <begin position="89"/>
        <end position="109"/>
    </location>
</feature>
<dbReference type="PANTHER" id="PTHR40465">
    <property type="entry name" value="CHROMOSOME 1, WHOLE GENOME SHOTGUN SEQUENCE"/>
    <property type="match status" value="1"/>
</dbReference>
<feature type="transmembrane region" description="Helical" evidence="1">
    <location>
        <begin position="211"/>
        <end position="236"/>
    </location>
</feature>
<comment type="caution">
    <text evidence="3">The sequence shown here is derived from an EMBL/GenBank/DDBJ whole genome shotgun (WGS) entry which is preliminary data.</text>
</comment>
<feature type="transmembrane region" description="Helical" evidence="1">
    <location>
        <begin position="121"/>
        <end position="143"/>
    </location>
</feature>
<dbReference type="EMBL" id="CAVNYO010000481">
    <property type="protein sequence ID" value="CAK5284845.1"/>
    <property type="molecule type" value="Genomic_DNA"/>
</dbReference>
<accession>A0AAD2K8H6</accession>
<dbReference type="AlphaFoldDB" id="A0AAD2K8H6"/>
<evidence type="ECO:0000313" key="4">
    <source>
        <dbReference type="Proteomes" id="UP001295794"/>
    </source>
</evidence>
<name>A0AAD2K8H6_9AGAR</name>
<keyword evidence="1" id="KW-0472">Membrane</keyword>
<reference evidence="3" key="1">
    <citation type="submission" date="2023-11" db="EMBL/GenBank/DDBJ databases">
        <authorList>
            <person name="De Vega J J."/>
            <person name="De Vega J J."/>
        </authorList>
    </citation>
    <scope>NUCLEOTIDE SEQUENCE</scope>
</reference>
<keyword evidence="1" id="KW-0812">Transmembrane</keyword>
<organism evidence="3 4">
    <name type="scientific">Mycena citricolor</name>
    <dbReference type="NCBI Taxonomy" id="2018698"/>
    <lineage>
        <taxon>Eukaryota</taxon>
        <taxon>Fungi</taxon>
        <taxon>Dikarya</taxon>
        <taxon>Basidiomycota</taxon>
        <taxon>Agaricomycotina</taxon>
        <taxon>Agaricomycetes</taxon>
        <taxon>Agaricomycetidae</taxon>
        <taxon>Agaricales</taxon>
        <taxon>Marasmiineae</taxon>
        <taxon>Mycenaceae</taxon>
        <taxon>Mycena</taxon>
    </lineage>
</organism>
<evidence type="ECO:0000259" key="2">
    <source>
        <dbReference type="Pfam" id="PF20152"/>
    </source>
</evidence>
<evidence type="ECO:0000313" key="3">
    <source>
        <dbReference type="EMBL" id="CAK5284845.1"/>
    </source>
</evidence>
<proteinExistence type="predicted"/>
<sequence length="315" mass="34775">MNSSSFDIAGPLGIGAIELGVFGALILFGILIVQTYVYFVHTGSEDLKSLRIMVTIVFLFEVAHTITIIIGIFQWTVVARDRKTRKMPGIFIITNLLETLVTTVVQSHFAHRVYRFTRNPWLTFSIAPLILLRAAGGIVLSALTFVLDPRTAPGQYFPVQNLIGWLVSATFIAGAVVDALIAAGLCFYVRKWKSPSAGDSLESTVQLCNRIMFWSIQTGLITSAFSIATFLCFQLMPHNYVWIGVLAVLGKVYSNSLLSSLNVRAIHRAHKEKVAQTILLFRSSTLAFNDTEVAVTSNVQVDRGSIHEEHTQAPK</sequence>
<dbReference type="PANTHER" id="PTHR40465:SF1">
    <property type="entry name" value="DUF6534 DOMAIN-CONTAINING PROTEIN"/>
    <property type="match status" value="1"/>
</dbReference>
<evidence type="ECO:0000256" key="1">
    <source>
        <dbReference type="SAM" id="Phobius"/>
    </source>
</evidence>
<gene>
    <name evidence="3" type="ORF">MYCIT1_LOCUS38330</name>
</gene>
<feature type="non-terminal residue" evidence="3">
    <location>
        <position position="1"/>
    </location>
</feature>